<evidence type="ECO:0000313" key="1">
    <source>
        <dbReference type="EMBL" id="PBK92368.1"/>
    </source>
</evidence>
<gene>
    <name evidence="1" type="ORF">ARMGADRAFT_1013537</name>
</gene>
<organism evidence="1 2">
    <name type="scientific">Armillaria gallica</name>
    <name type="common">Bulbous honey fungus</name>
    <name type="synonym">Armillaria bulbosa</name>
    <dbReference type="NCBI Taxonomy" id="47427"/>
    <lineage>
        <taxon>Eukaryota</taxon>
        <taxon>Fungi</taxon>
        <taxon>Dikarya</taxon>
        <taxon>Basidiomycota</taxon>
        <taxon>Agaricomycotina</taxon>
        <taxon>Agaricomycetes</taxon>
        <taxon>Agaricomycetidae</taxon>
        <taxon>Agaricales</taxon>
        <taxon>Marasmiineae</taxon>
        <taxon>Physalacriaceae</taxon>
        <taxon>Armillaria</taxon>
    </lineage>
</organism>
<dbReference type="AlphaFoldDB" id="A0A2H3DNE1"/>
<sequence>MPSASEDLMNFVLHKFSRLVDVPTTNSPAGSFNTIHCVSSTIISRGGAYAVGIRGRKELCSPTPTFSLPSSPNTPDIEKPLPMSLLGPHLYSHPVEQDGLQALAFPRLRFPVGDYASLPAIESCCWCPHSFHDCYHIHHSSDITGIMLAPDYRPVACIGLDVFVQLQVSEYDEHYQTCWGGKPGLIHSMDRQRSLKVGPCIH</sequence>
<accession>A0A2H3DNE1</accession>
<protein>
    <submittedName>
        <fullName evidence="1">Uncharacterized protein</fullName>
    </submittedName>
</protein>
<dbReference type="EMBL" id="KZ293659">
    <property type="protein sequence ID" value="PBK92368.1"/>
    <property type="molecule type" value="Genomic_DNA"/>
</dbReference>
<keyword evidence="2" id="KW-1185">Reference proteome</keyword>
<reference evidence="2" key="1">
    <citation type="journal article" date="2017" name="Nat. Ecol. Evol.">
        <title>Genome expansion and lineage-specific genetic innovations in the forest pathogenic fungi Armillaria.</title>
        <authorList>
            <person name="Sipos G."/>
            <person name="Prasanna A.N."/>
            <person name="Walter M.C."/>
            <person name="O'Connor E."/>
            <person name="Balint B."/>
            <person name="Krizsan K."/>
            <person name="Kiss B."/>
            <person name="Hess J."/>
            <person name="Varga T."/>
            <person name="Slot J."/>
            <person name="Riley R."/>
            <person name="Boka B."/>
            <person name="Rigling D."/>
            <person name="Barry K."/>
            <person name="Lee J."/>
            <person name="Mihaltcheva S."/>
            <person name="LaButti K."/>
            <person name="Lipzen A."/>
            <person name="Waldron R."/>
            <person name="Moloney N.M."/>
            <person name="Sperisen C."/>
            <person name="Kredics L."/>
            <person name="Vagvoelgyi C."/>
            <person name="Patrignani A."/>
            <person name="Fitzpatrick D."/>
            <person name="Nagy I."/>
            <person name="Doyle S."/>
            <person name="Anderson J.B."/>
            <person name="Grigoriev I.V."/>
            <person name="Gueldener U."/>
            <person name="Muensterkoetter M."/>
            <person name="Nagy L.G."/>
        </authorList>
    </citation>
    <scope>NUCLEOTIDE SEQUENCE [LARGE SCALE GENOMIC DNA]</scope>
    <source>
        <strain evidence="2">Ar21-2</strain>
    </source>
</reference>
<dbReference type="InParanoid" id="A0A2H3DNE1"/>
<dbReference type="Proteomes" id="UP000217790">
    <property type="component" value="Unassembled WGS sequence"/>
</dbReference>
<evidence type="ECO:0000313" key="2">
    <source>
        <dbReference type="Proteomes" id="UP000217790"/>
    </source>
</evidence>
<name>A0A2H3DNE1_ARMGA</name>
<proteinExistence type="predicted"/>